<comment type="caution">
    <text evidence="5">The sequence shown here is derived from an EMBL/GenBank/DDBJ whole genome shotgun (WGS) entry which is preliminary data.</text>
</comment>
<dbReference type="GO" id="GO:0032543">
    <property type="term" value="P:mitochondrial translation"/>
    <property type="evidence" value="ECO:0007669"/>
    <property type="project" value="TreeGrafter"/>
</dbReference>
<dbReference type="PANTHER" id="PTHR12059">
    <property type="entry name" value="RIBOSOMAL PROTEIN L23-RELATED"/>
    <property type="match status" value="1"/>
</dbReference>
<evidence type="ECO:0000313" key="5">
    <source>
        <dbReference type="EMBL" id="KPA79526.1"/>
    </source>
</evidence>
<dbReference type="InterPro" id="IPR012678">
    <property type="entry name" value="Ribosomal_uL23/eL15/eS24_sf"/>
</dbReference>
<dbReference type="Proteomes" id="UP000037923">
    <property type="component" value="Unassembled WGS sequence"/>
</dbReference>
<keyword evidence="6" id="KW-1185">Reference proteome</keyword>
<dbReference type="PANTHER" id="PTHR12059:SF5">
    <property type="entry name" value="LARGE RIBOSOMAL SUBUNIT PROTEIN UL23M"/>
    <property type="match status" value="1"/>
</dbReference>
<dbReference type="Gene3D" id="3.30.70.330">
    <property type="match status" value="1"/>
</dbReference>
<dbReference type="SUPFAM" id="SSF54189">
    <property type="entry name" value="Ribosomal proteins S24e, L23 and L15e"/>
    <property type="match status" value="1"/>
</dbReference>
<dbReference type="OrthoDB" id="275582at2759"/>
<dbReference type="VEuPathDB" id="TriTrypDB:LpyrH10_10_1170"/>
<dbReference type="AlphaFoldDB" id="A0A0M9G097"/>
<dbReference type="GO" id="GO:0005762">
    <property type="term" value="C:mitochondrial large ribosomal subunit"/>
    <property type="evidence" value="ECO:0007669"/>
    <property type="project" value="TreeGrafter"/>
</dbReference>
<dbReference type="RefSeq" id="XP_015657965.1">
    <property type="nucleotide sequence ID" value="XM_015803323.1"/>
</dbReference>
<reference evidence="5 6" key="1">
    <citation type="submission" date="2015-07" db="EMBL/GenBank/DDBJ databases">
        <title>High-quality genome of monoxenous trypanosomatid Leptomonas pyrrhocoris.</title>
        <authorList>
            <person name="Flegontov P."/>
            <person name="Butenko A."/>
            <person name="Firsov S."/>
            <person name="Vlcek C."/>
            <person name="Logacheva M.D."/>
            <person name="Field M."/>
            <person name="Filatov D."/>
            <person name="Flegontova O."/>
            <person name="Gerasimov E."/>
            <person name="Jackson A.P."/>
            <person name="Kelly S."/>
            <person name="Opperdoes F."/>
            <person name="O'Reilly A."/>
            <person name="Votypka J."/>
            <person name="Yurchenko V."/>
            <person name="Lukes J."/>
        </authorList>
    </citation>
    <scope>NUCLEOTIDE SEQUENCE [LARGE SCALE GENOMIC DNA]</scope>
    <source>
        <strain evidence="5">H10</strain>
    </source>
</reference>
<proteinExistence type="inferred from homology"/>
<dbReference type="GO" id="GO:0003735">
    <property type="term" value="F:structural constituent of ribosome"/>
    <property type="evidence" value="ECO:0007669"/>
    <property type="project" value="InterPro"/>
</dbReference>
<dbReference type="GeneID" id="26905638"/>
<evidence type="ECO:0000256" key="4">
    <source>
        <dbReference type="ARBA" id="ARBA00039977"/>
    </source>
</evidence>
<dbReference type="EMBL" id="LGTL01000010">
    <property type="protein sequence ID" value="KPA79526.1"/>
    <property type="molecule type" value="Genomic_DNA"/>
</dbReference>
<sequence length="258" mass="29094">MKRIGTHGAIVGGAAVGLSLHGCPSHATHASDLCSGNATTVATSPLITAKRGRFYKPLVNQGINLWRSRMGRLHKGWNTWEYSHSAAPDPRPFPEPAVNNYYGRTRLWNPIAGKIGLVNRKAEEWGWPHTRPPPTGLRRSPEYFPFFFDRYFPNVEVRLVLDSVLNNETTHPVFHIPQDMSKQELVNYLKNIYNIDNIVRIGVRNVRGKRFKNEVGQIKSMPDYKVAVVELDAPVSIEFKQVKGTEDTPDNKPQAQVS</sequence>
<protein>
    <recommendedName>
        <fullName evidence="4">Large ribosomal subunit protein uL23m</fullName>
    </recommendedName>
</protein>
<keyword evidence="3" id="KW-0687">Ribonucleoprotein</keyword>
<organism evidence="5 6">
    <name type="scientific">Leptomonas pyrrhocoris</name>
    <name type="common">Firebug parasite</name>
    <dbReference type="NCBI Taxonomy" id="157538"/>
    <lineage>
        <taxon>Eukaryota</taxon>
        <taxon>Discoba</taxon>
        <taxon>Euglenozoa</taxon>
        <taxon>Kinetoplastea</taxon>
        <taxon>Metakinetoplastina</taxon>
        <taxon>Trypanosomatida</taxon>
        <taxon>Trypanosomatidae</taxon>
        <taxon>Leishmaniinae</taxon>
        <taxon>Leptomonas</taxon>
    </lineage>
</organism>
<evidence type="ECO:0000313" key="6">
    <source>
        <dbReference type="Proteomes" id="UP000037923"/>
    </source>
</evidence>
<evidence type="ECO:0000256" key="2">
    <source>
        <dbReference type="ARBA" id="ARBA00022980"/>
    </source>
</evidence>
<keyword evidence="2" id="KW-0689">Ribosomal protein</keyword>
<dbReference type="OMA" id="NQGINLW"/>
<accession>A0A0M9G097</accession>
<evidence type="ECO:0000256" key="1">
    <source>
        <dbReference type="ARBA" id="ARBA00006700"/>
    </source>
</evidence>
<comment type="similarity">
    <text evidence="1">Belongs to the universal ribosomal protein uL23 family.</text>
</comment>
<name>A0A0M9G097_LEPPY</name>
<dbReference type="InterPro" id="IPR013025">
    <property type="entry name" value="Ribosomal_uL23-like"/>
</dbReference>
<dbReference type="InterPro" id="IPR012677">
    <property type="entry name" value="Nucleotide-bd_a/b_plait_sf"/>
</dbReference>
<gene>
    <name evidence="5" type="ORF">ABB37_05348</name>
</gene>
<evidence type="ECO:0000256" key="3">
    <source>
        <dbReference type="ARBA" id="ARBA00023274"/>
    </source>
</evidence>